<reference evidence="2" key="1">
    <citation type="submission" date="2016-11" db="UniProtKB">
        <authorList>
            <consortium name="WormBaseParasite"/>
        </authorList>
    </citation>
    <scope>IDENTIFICATION</scope>
    <source>
        <strain evidence="2">KR3021</strain>
    </source>
</reference>
<dbReference type="WBParaSite" id="RSKR_0000989850.1">
    <property type="protein sequence ID" value="RSKR_0000989850.1"/>
    <property type="gene ID" value="RSKR_0000989850"/>
</dbReference>
<sequence>MKNTFLQPDGTPWPEGTFQVKQIINKMIKDDKPYYQVWWEGYSKDDCTWEPYSSFIDKSLIEKYENALQLADNHQSHVVKLTPSNQKRVDSMLSTSRHFMNRFRKMDKSDNYDNFQNSSPSVKRYITISRTRISRQSSPDITNQGFFDNILKNVYAVLFIILVLIVYSIIYSSRTFESPQTNEVCYKNERIPDVNGYYSLNRFHDEEQLIPANLSNVQFPKPEKPLETQKKEDYADNVLIL</sequence>
<name>A0AC35UCI2_9BILA</name>
<accession>A0AC35UCI2</accession>
<organism evidence="1 2">
    <name type="scientific">Rhabditophanes sp. KR3021</name>
    <dbReference type="NCBI Taxonomy" id="114890"/>
    <lineage>
        <taxon>Eukaryota</taxon>
        <taxon>Metazoa</taxon>
        <taxon>Ecdysozoa</taxon>
        <taxon>Nematoda</taxon>
        <taxon>Chromadorea</taxon>
        <taxon>Rhabditida</taxon>
        <taxon>Tylenchina</taxon>
        <taxon>Panagrolaimomorpha</taxon>
        <taxon>Strongyloidoidea</taxon>
        <taxon>Alloionematidae</taxon>
        <taxon>Rhabditophanes</taxon>
    </lineage>
</organism>
<dbReference type="Proteomes" id="UP000095286">
    <property type="component" value="Unplaced"/>
</dbReference>
<evidence type="ECO:0000313" key="1">
    <source>
        <dbReference type="Proteomes" id="UP000095286"/>
    </source>
</evidence>
<proteinExistence type="predicted"/>
<protein>
    <submittedName>
        <fullName evidence="2">Chromo domain-containing protein</fullName>
    </submittedName>
</protein>
<evidence type="ECO:0000313" key="2">
    <source>
        <dbReference type="WBParaSite" id="RSKR_0000989850.1"/>
    </source>
</evidence>